<accession>F4L765</accession>
<dbReference type="Proteomes" id="UP000008461">
    <property type="component" value="Chromosome"/>
</dbReference>
<gene>
    <name evidence="2" type="ordered locus">Halhy_4297</name>
</gene>
<dbReference type="PROSITE" id="PS51257">
    <property type="entry name" value="PROKAR_LIPOPROTEIN"/>
    <property type="match status" value="1"/>
</dbReference>
<dbReference type="KEGG" id="hhy:Halhy_4297"/>
<evidence type="ECO:0000313" key="2">
    <source>
        <dbReference type="EMBL" id="AEE52141.1"/>
    </source>
</evidence>
<dbReference type="AlphaFoldDB" id="F4L765"/>
<dbReference type="HOGENOM" id="CLU_1110194_0_0_10"/>
<name>F4L765_HALH1</name>
<feature type="region of interest" description="Disordered" evidence="1">
    <location>
        <begin position="29"/>
        <end position="51"/>
    </location>
</feature>
<dbReference type="STRING" id="760192.Halhy_4297"/>
<reference evidence="2 3" key="1">
    <citation type="journal article" date="2011" name="Stand. Genomic Sci.">
        <title>Complete genome sequence of Haliscomenobacter hydrossis type strain (O).</title>
        <authorList>
            <consortium name="US DOE Joint Genome Institute (JGI-PGF)"/>
            <person name="Daligault H."/>
            <person name="Lapidus A."/>
            <person name="Zeytun A."/>
            <person name="Nolan M."/>
            <person name="Lucas S."/>
            <person name="Del Rio T.G."/>
            <person name="Tice H."/>
            <person name="Cheng J.F."/>
            <person name="Tapia R."/>
            <person name="Han C."/>
            <person name="Goodwin L."/>
            <person name="Pitluck S."/>
            <person name="Liolios K."/>
            <person name="Pagani I."/>
            <person name="Ivanova N."/>
            <person name="Huntemann M."/>
            <person name="Mavromatis K."/>
            <person name="Mikhailova N."/>
            <person name="Pati A."/>
            <person name="Chen A."/>
            <person name="Palaniappan K."/>
            <person name="Land M."/>
            <person name="Hauser L."/>
            <person name="Brambilla E.M."/>
            <person name="Rohde M."/>
            <person name="Verbarg S."/>
            <person name="Goker M."/>
            <person name="Bristow J."/>
            <person name="Eisen J.A."/>
            <person name="Markowitz V."/>
            <person name="Hugenholtz P."/>
            <person name="Kyrpides N.C."/>
            <person name="Klenk H.P."/>
            <person name="Woyke T."/>
        </authorList>
    </citation>
    <scope>NUCLEOTIDE SEQUENCE [LARGE SCALE GENOMIC DNA]</scope>
    <source>
        <strain evidence="3">ATCC 27775 / DSM 1100 / LMG 10767 / O</strain>
    </source>
</reference>
<protein>
    <recommendedName>
        <fullName evidence="4">Lipoprotein</fullName>
    </recommendedName>
</protein>
<sequence length="250" mass="29577">MSLHLRHLQVFFLIFALTFLSCDKKTGTKEIASSDSTSSIDTTPSQSKFFEPDEHPYTYNPTILRLENNWLYVDSLRPYFRYRDVERLDFLCKKLTIDRDDSLCTIFFLDKKIKLKYKLDPFHLAEHQFLVGNLKKLQGQPDILIFLNYIEGWGKELFLVSVDENHEIIDMQTFCYYCGDGGDFSTMELKHQDIFNYFSIKKVGFQKFSTPIDTITYDKTIGKLTINNNRFEYRTLKIDSNIMELIPRRE</sequence>
<feature type="compositionally biased region" description="Low complexity" evidence="1">
    <location>
        <begin position="33"/>
        <end position="47"/>
    </location>
</feature>
<keyword evidence="3" id="KW-1185">Reference proteome</keyword>
<dbReference type="RefSeq" id="WP_013766679.1">
    <property type="nucleotide sequence ID" value="NC_015510.1"/>
</dbReference>
<evidence type="ECO:0008006" key="4">
    <source>
        <dbReference type="Google" id="ProtNLM"/>
    </source>
</evidence>
<organism evidence="2 3">
    <name type="scientific">Haliscomenobacter hydrossis (strain ATCC 27775 / DSM 1100 / LMG 10767 / O)</name>
    <dbReference type="NCBI Taxonomy" id="760192"/>
    <lineage>
        <taxon>Bacteria</taxon>
        <taxon>Pseudomonadati</taxon>
        <taxon>Bacteroidota</taxon>
        <taxon>Saprospiria</taxon>
        <taxon>Saprospirales</taxon>
        <taxon>Haliscomenobacteraceae</taxon>
        <taxon>Haliscomenobacter</taxon>
    </lineage>
</organism>
<evidence type="ECO:0000256" key="1">
    <source>
        <dbReference type="SAM" id="MobiDB-lite"/>
    </source>
</evidence>
<proteinExistence type="predicted"/>
<evidence type="ECO:0000313" key="3">
    <source>
        <dbReference type="Proteomes" id="UP000008461"/>
    </source>
</evidence>
<dbReference type="EMBL" id="CP002691">
    <property type="protein sequence ID" value="AEE52141.1"/>
    <property type="molecule type" value="Genomic_DNA"/>
</dbReference>
<reference key="2">
    <citation type="submission" date="2011-04" db="EMBL/GenBank/DDBJ databases">
        <title>Complete sequence of chromosome of Haliscomenobacter hydrossis DSM 1100.</title>
        <authorList>
            <consortium name="US DOE Joint Genome Institute (JGI-PGF)"/>
            <person name="Lucas S."/>
            <person name="Han J."/>
            <person name="Lapidus A."/>
            <person name="Bruce D."/>
            <person name="Goodwin L."/>
            <person name="Pitluck S."/>
            <person name="Peters L."/>
            <person name="Kyrpides N."/>
            <person name="Mavromatis K."/>
            <person name="Ivanova N."/>
            <person name="Ovchinnikova G."/>
            <person name="Pagani I."/>
            <person name="Daligault H."/>
            <person name="Detter J.C."/>
            <person name="Han C."/>
            <person name="Land M."/>
            <person name="Hauser L."/>
            <person name="Markowitz V."/>
            <person name="Cheng J.-F."/>
            <person name="Hugenholtz P."/>
            <person name="Woyke T."/>
            <person name="Wu D."/>
            <person name="Verbarg S."/>
            <person name="Frueling A."/>
            <person name="Brambilla E."/>
            <person name="Klenk H.-P."/>
            <person name="Eisen J.A."/>
        </authorList>
    </citation>
    <scope>NUCLEOTIDE SEQUENCE</scope>
    <source>
        <strain>DSM 1100</strain>
    </source>
</reference>